<dbReference type="Proteomes" id="UP000007800">
    <property type="component" value="Unassembled WGS sequence"/>
</dbReference>
<dbReference type="RefSeq" id="XP_002780753.1">
    <property type="nucleotide sequence ID" value="XM_002780707.1"/>
</dbReference>
<evidence type="ECO:0000313" key="2">
    <source>
        <dbReference type="Proteomes" id="UP000007800"/>
    </source>
</evidence>
<organism evidence="2">
    <name type="scientific">Perkinsus marinus (strain ATCC 50983 / TXsc)</name>
    <dbReference type="NCBI Taxonomy" id="423536"/>
    <lineage>
        <taxon>Eukaryota</taxon>
        <taxon>Sar</taxon>
        <taxon>Alveolata</taxon>
        <taxon>Perkinsozoa</taxon>
        <taxon>Perkinsea</taxon>
        <taxon>Perkinsida</taxon>
        <taxon>Perkinsidae</taxon>
        <taxon>Perkinsus</taxon>
    </lineage>
</organism>
<dbReference type="InParanoid" id="C5KSJ9"/>
<sequence>MSDTCAPFRGKIPALHEATEAVGESGEPKVTVKKAEEGNGKLEEREISIFQLEMSPHGKAMQATRQGSSRKFFHASHKLSYDAPGFILRTQMSQDGSSNVAIGDESGAVVAATHTMVSIWMQTIQTIGLKE</sequence>
<evidence type="ECO:0000313" key="1">
    <source>
        <dbReference type="EMBL" id="EER12548.1"/>
    </source>
</evidence>
<proteinExistence type="predicted"/>
<reference evidence="1 2" key="1">
    <citation type="submission" date="2008-07" db="EMBL/GenBank/DDBJ databases">
        <authorList>
            <person name="El-Sayed N."/>
            <person name="Caler E."/>
            <person name="Inman J."/>
            <person name="Amedeo P."/>
            <person name="Hass B."/>
            <person name="Wortman J."/>
        </authorList>
    </citation>
    <scope>NUCLEOTIDE SEQUENCE [LARGE SCALE GENOMIC DNA]</scope>
    <source>
        <strain evidence="2">ATCC 50983 / TXsc</strain>
    </source>
</reference>
<name>C5KSJ9_PERM5</name>
<gene>
    <name evidence="1" type="ORF">Pmar_PMAR027688</name>
</gene>
<dbReference type="EMBL" id="GG676046">
    <property type="protein sequence ID" value="EER12548.1"/>
    <property type="molecule type" value="Genomic_DNA"/>
</dbReference>
<keyword evidence="2" id="KW-1185">Reference proteome</keyword>
<dbReference type="AlphaFoldDB" id="C5KSJ9"/>
<accession>C5KSJ9</accession>
<dbReference type="OMA" id="FFHASHK"/>
<dbReference type="GeneID" id="9058252"/>
<protein>
    <submittedName>
        <fullName evidence="1">Uncharacterized protein</fullName>
    </submittedName>
</protein>